<keyword evidence="3" id="KW-0547">Nucleotide-binding</keyword>
<keyword evidence="7" id="KW-0732">Signal</keyword>
<name>E0VQH3_PEDHC</name>
<dbReference type="RefSeq" id="XP_002428367.1">
    <property type="nucleotide sequence ID" value="XM_002428322.1"/>
</dbReference>
<evidence type="ECO:0000313" key="10">
    <source>
        <dbReference type="EMBL" id="EEB15629.1"/>
    </source>
</evidence>
<dbReference type="InterPro" id="IPR032319">
    <property type="entry name" value="CLP1_P"/>
</dbReference>
<dbReference type="HOGENOM" id="CLU_552431_0_0_1"/>
<organism>
    <name type="scientific">Pediculus humanus subsp. corporis</name>
    <name type="common">Body louse</name>
    <dbReference type="NCBI Taxonomy" id="121224"/>
    <lineage>
        <taxon>Eukaryota</taxon>
        <taxon>Metazoa</taxon>
        <taxon>Ecdysozoa</taxon>
        <taxon>Arthropoda</taxon>
        <taxon>Hexapoda</taxon>
        <taxon>Insecta</taxon>
        <taxon>Pterygota</taxon>
        <taxon>Neoptera</taxon>
        <taxon>Paraneoptera</taxon>
        <taxon>Psocodea</taxon>
        <taxon>Troctomorpha</taxon>
        <taxon>Phthiraptera</taxon>
        <taxon>Anoplura</taxon>
        <taxon>Pediculidae</taxon>
        <taxon>Pediculus</taxon>
    </lineage>
</organism>
<evidence type="ECO:0000313" key="11">
    <source>
        <dbReference type="EnsemblMetazoa" id="PHUM377630-PA"/>
    </source>
</evidence>
<dbReference type="Proteomes" id="UP000009046">
    <property type="component" value="Unassembled WGS sequence"/>
</dbReference>
<evidence type="ECO:0000259" key="9">
    <source>
        <dbReference type="Pfam" id="PF24419"/>
    </source>
</evidence>
<dbReference type="EnsemblMetazoa" id="PHUM377630-RA">
    <property type="protein sequence ID" value="PHUM377630-PA"/>
    <property type="gene ID" value="PHUM377630"/>
</dbReference>
<keyword evidence="4" id="KW-0418">Kinase</keyword>
<evidence type="ECO:0000256" key="1">
    <source>
        <dbReference type="ARBA" id="ARBA00011003"/>
    </source>
</evidence>
<reference evidence="10" key="2">
    <citation type="submission" date="2007-04" db="EMBL/GenBank/DDBJ databases">
        <title>The genome of the human body louse.</title>
        <authorList>
            <consortium name="The Human Body Louse Genome Consortium"/>
            <person name="Kirkness E."/>
            <person name="Walenz B."/>
            <person name="Hass B."/>
            <person name="Bruggner R."/>
            <person name="Strausberg R."/>
        </authorList>
    </citation>
    <scope>NUCLEOTIDE SEQUENCE</scope>
    <source>
        <strain evidence="10">USDA</strain>
    </source>
</reference>
<protein>
    <recommendedName>
        <fullName evidence="6">Polynucleotide 5'-hydroxyl-kinase NOL9</fullName>
    </recommendedName>
</protein>
<evidence type="ECO:0000256" key="6">
    <source>
        <dbReference type="ARBA" id="ARBA00071212"/>
    </source>
</evidence>
<dbReference type="EMBL" id="AAZO01004418">
    <property type="status" value="NOT_ANNOTATED_CDS"/>
    <property type="molecule type" value="Genomic_DNA"/>
</dbReference>
<accession>E0VQH3</accession>
<dbReference type="GO" id="GO:0005524">
    <property type="term" value="F:ATP binding"/>
    <property type="evidence" value="ECO:0007669"/>
    <property type="project" value="UniProtKB-KW"/>
</dbReference>
<evidence type="ECO:0000256" key="7">
    <source>
        <dbReference type="SAM" id="SignalP"/>
    </source>
</evidence>
<dbReference type="GO" id="GO:0051731">
    <property type="term" value="F:polynucleotide 5'-hydroxyl-kinase activity"/>
    <property type="evidence" value="ECO:0007669"/>
    <property type="project" value="InterPro"/>
</dbReference>
<dbReference type="CTD" id="8240268"/>
<feature type="signal peptide" evidence="7">
    <location>
        <begin position="1"/>
        <end position="15"/>
    </location>
</feature>
<gene>
    <name evidence="11" type="primary">8240268</name>
    <name evidence="10" type="ORF">Phum_PHUM377630</name>
</gene>
<dbReference type="Gene3D" id="3.40.50.300">
    <property type="entry name" value="P-loop containing nucleotide triphosphate hydrolases"/>
    <property type="match status" value="1"/>
</dbReference>
<comment type="similarity">
    <text evidence="1">Belongs to the Clp1 family. NOL9/GRC3 subfamily.</text>
</comment>
<keyword evidence="12" id="KW-1185">Reference proteome</keyword>
<reference evidence="11" key="3">
    <citation type="submission" date="2020-05" db="UniProtKB">
        <authorList>
            <consortium name="EnsemblMetazoa"/>
        </authorList>
    </citation>
    <scope>IDENTIFICATION</scope>
    <source>
        <strain evidence="11">USDA</strain>
    </source>
</reference>
<feature type="chain" id="PRO_5014570182" description="Polynucleotide 5'-hydroxyl-kinase NOL9" evidence="7">
    <location>
        <begin position="16"/>
        <end position="494"/>
    </location>
</feature>
<keyword evidence="2" id="KW-0808">Transferase</keyword>
<dbReference type="GO" id="GO:0005634">
    <property type="term" value="C:nucleus"/>
    <property type="evidence" value="ECO:0007669"/>
    <property type="project" value="TreeGrafter"/>
</dbReference>
<evidence type="ECO:0000313" key="12">
    <source>
        <dbReference type="Proteomes" id="UP000009046"/>
    </source>
</evidence>
<dbReference type="KEGG" id="phu:Phum_PHUM377630"/>
<dbReference type="eggNOG" id="KOG2750">
    <property type="taxonomic scope" value="Eukaryota"/>
</dbReference>
<dbReference type="InterPro" id="IPR027417">
    <property type="entry name" value="P-loop_NTPase"/>
</dbReference>
<dbReference type="AlphaFoldDB" id="E0VQH3"/>
<reference evidence="10" key="1">
    <citation type="submission" date="2007-04" db="EMBL/GenBank/DDBJ databases">
        <title>Annotation of Pediculus humanus corporis strain USDA.</title>
        <authorList>
            <person name="Kirkness E."/>
            <person name="Hannick L."/>
            <person name="Hass B."/>
            <person name="Bruggner R."/>
            <person name="Lawson D."/>
            <person name="Bidwell S."/>
            <person name="Joardar V."/>
            <person name="Caler E."/>
            <person name="Walenz B."/>
            <person name="Inman J."/>
            <person name="Schobel S."/>
            <person name="Galinsky K."/>
            <person name="Amedeo P."/>
            <person name="Strausberg R."/>
        </authorList>
    </citation>
    <scope>NUCLEOTIDE SEQUENCE</scope>
    <source>
        <strain evidence="10">USDA</strain>
    </source>
</reference>
<evidence type="ECO:0000256" key="5">
    <source>
        <dbReference type="ARBA" id="ARBA00022840"/>
    </source>
</evidence>
<sequence>MRTLFLTALLSPIRSINFCLLRFDMKTVKKVIPFKRSSPQIMKYKKQKLNFKKDGNNENKYYASDKKVKNRVAYENGNDYGKIIANPNYLKPTPSIFKLAESHKMNPNFCDNFLFKLPSFMMQNYNKKDQSIESKVTNIDLKKVNHITKTQSDCFVGENDDLQCESMGESQDNSNCLAINNSAEFFEAINKKALIFHLCHPCQFSFHGELKLTLIAGEVEILGYVLNECSKLKTVDIYSPEFCTPLVVATKSGNKDISYDKNKNQLQNILSDNDFKELLSHLQPNDTVLLLEQISSTFGTVIYNYMDLPLFPKNLENFSSLSESFKAIQSTFKFDSNNSTLMYNKNPEWDEILLNQCTVLCGGKGVGKSTLLKYYTNKFVCNEENVLILDLDPGQPEFTPPGFVSAVISSNDSNNYPYDLVPTVVNQKSGFEMSNVSKSLTYSHKLIHSSAEIKNKPIKNVLSSYELRELMLLSYFCQTLSPISFNFNGVQPYK</sequence>
<proteinExistence type="inferred from homology"/>
<keyword evidence="5" id="KW-0067">ATP-binding</keyword>
<dbReference type="PANTHER" id="PTHR12755">
    <property type="entry name" value="CLEAVAGE/POLYADENYLATION FACTOR IA SUBUNIT CLP1P"/>
    <property type="match status" value="1"/>
</dbReference>
<dbReference type="EMBL" id="DS235430">
    <property type="protein sequence ID" value="EEB15629.1"/>
    <property type="molecule type" value="Genomic_DNA"/>
</dbReference>
<dbReference type="InterPro" id="IPR045116">
    <property type="entry name" value="Clp1/Grc3"/>
</dbReference>
<dbReference type="SUPFAM" id="SSF52540">
    <property type="entry name" value="P-loop containing nucleoside triphosphate hydrolases"/>
    <property type="match status" value="1"/>
</dbReference>
<dbReference type="STRING" id="121224.E0VQH3"/>
<dbReference type="Pfam" id="PF24419">
    <property type="entry name" value="Cupin_NOL9"/>
    <property type="match status" value="1"/>
</dbReference>
<dbReference type="InterPro" id="IPR057573">
    <property type="entry name" value="NOL9_N"/>
</dbReference>
<dbReference type="InParanoid" id="E0VQH3"/>
<feature type="domain" description="NOL9 N-terminal" evidence="9">
    <location>
        <begin position="184"/>
        <end position="332"/>
    </location>
</feature>
<evidence type="ECO:0000256" key="3">
    <source>
        <dbReference type="ARBA" id="ARBA00022741"/>
    </source>
</evidence>
<dbReference type="VEuPathDB" id="VectorBase:PHUM377630"/>
<dbReference type="Pfam" id="PF16575">
    <property type="entry name" value="CLP1_P"/>
    <property type="match status" value="1"/>
</dbReference>
<dbReference type="GeneID" id="8240268"/>
<evidence type="ECO:0000259" key="8">
    <source>
        <dbReference type="Pfam" id="PF16575"/>
    </source>
</evidence>
<evidence type="ECO:0000256" key="4">
    <source>
        <dbReference type="ARBA" id="ARBA00022777"/>
    </source>
</evidence>
<feature type="domain" description="Clp1 P-loop" evidence="8">
    <location>
        <begin position="362"/>
        <end position="411"/>
    </location>
</feature>
<dbReference type="OrthoDB" id="2405412at2759"/>
<dbReference type="GO" id="GO:0000448">
    <property type="term" value="P:cleavage in ITS2 between 5.8S rRNA and LSU-rRNA of tricistronic rRNA transcript (SSU-rRNA, 5.8S rRNA, LSU-rRNA)"/>
    <property type="evidence" value="ECO:0007669"/>
    <property type="project" value="TreeGrafter"/>
</dbReference>
<dbReference type="PANTHER" id="PTHR12755:SF3">
    <property type="entry name" value="POLYNUCLEOTIDE 5'-HYDROXYL-KINASE NOL9"/>
    <property type="match status" value="1"/>
</dbReference>
<evidence type="ECO:0000256" key="2">
    <source>
        <dbReference type="ARBA" id="ARBA00022679"/>
    </source>
</evidence>